<dbReference type="EMBL" id="HBUE01282724">
    <property type="protein sequence ID" value="CAG6569911.1"/>
    <property type="molecule type" value="Transcribed_RNA"/>
</dbReference>
<organism evidence="1">
    <name type="scientific">Culex pipiens</name>
    <name type="common">House mosquito</name>
    <dbReference type="NCBI Taxonomy" id="7175"/>
    <lineage>
        <taxon>Eukaryota</taxon>
        <taxon>Metazoa</taxon>
        <taxon>Ecdysozoa</taxon>
        <taxon>Arthropoda</taxon>
        <taxon>Hexapoda</taxon>
        <taxon>Insecta</taxon>
        <taxon>Pterygota</taxon>
        <taxon>Neoptera</taxon>
        <taxon>Endopterygota</taxon>
        <taxon>Diptera</taxon>
        <taxon>Nematocera</taxon>
        <taxon>Culicoidea</taxon>
        <taxon>Culicidae</taxon>
        <taxon>Culicinae</taxon>
        <taxon>Culicini</taxon>
        <taxon>Culex</taxon>
        <taxon>Culex</taxon>
    </lineage>
</organism>
<dbReference type="EMBL" id="HBUE01177204">
    <property type="protein sequence ID" value="CAG6518379.1"/>
    <property type="molecule type" value="Transcribed_RNA"/>
</dbReference>
<protein>
    <submittedName>
        <fullName evidence="1">(northern house mosquito) hypothetical protein</fullName>
    </submittedName>
</protein>
<proteinExistence type="predicted"/>
<reference evidence="1" key="1">
    <citation type="submission" date="2021-05" db="EMBL/GenBank/DDBJ databases">
        <authorList>
            <person name="Alioto T."/>
            <person name="Alioto T."/>
            <person name="Gomez Garrido J."/>
        </authorList>
    </citation>
    <scope>NUCLEOTIDE SEQUENCE</scope>
</reference>
<accession>A0A8D8DT11</accession>
<sequence length="159" mass="18541">MPTWHIVSKKVLVIPSVVHQQNRISSRLPRVLRRYQRIHSKALPHIQVHSTGDFDILRQPIQSVLDEKVTLAVGRLPKQLLQGAFVKVELVERTGILWVLGQVVPFHHVKLVRRIATERDRRVLHRIVQLEPRVGADRWMNQLVEAFCELEDYHHTADT</sequence>
<name>A0A8D8DT11_CULPI</name>
<dbReference type="AlphaFoldDB" id="A0A8D8DT11"/>
<evidence type="ECO:0000313" key="1">
    <source>
        <dbReference type="EMBL" id="CAG6518379.1"/>
    </source>
</evidence>